<dbReference type="AlphaFoldDB" id="A0AAV4VPR5"/>
<evidence type="ECO:0000313" key="1">
    <source>
        <dbReference type="EMBL" id="GIY72317.1"/>
    </source>
</evidence>
<accession>A0AAV4VPR5</accession>
<dbReference type="Proteomes" id="UP001054945">
    <property type="component" value="Unassembled WGS sequence"/>
</dbReference>
<gene>
    <name evidence="1" type="ORF">CEXT_688871</name>
</gene>
<reference evidence="1 2" key="1">
    <citation type="submission" date="2021-06" db="EMBL/GenBank/DDBJ databases">
        <title>Caerostris extrusa draft genome.</title>
        <authorList>
            <person name="Kono N."/>
            <person name="Arakawa K."/>
        </authorList>
    </citation>
    <scope>NUCLEOTIDE SEQUENCE [LARGE SCALE GENOMIC DNA]</scope>
</reference>
<comment type="caution">
    <text evidence="1">The sequence shown here is derived from an EMBL/GenBank/DDBJ whole genome shotgun (WGS) entry which is preliminary data.</text>
</comment>
<protein>
    <recommendedName>
        <fullName evidence="3">LAGLIDADG homing endonuclease</fullName>
    </recommendedName>
</protein>
<evidence type="ECO:0000313" key="2">
    <source>
        <dbReference type="Proteomes" id="UP001054945"/>
    </source>
</evidence>
<dbReference type="EMBL" id="BPLR01014931">
    <property type="protein sequence ID" value="GIY72317.1"/>
    <property type="molecule type" value="Genomic_DNA"/>
</dbReference>
<evidence type="ECO:0008006" key="3">
    <source>
        <dbReference type="Google" id="ProtNLM"/>
    </source>
</evidence>
<proteinExistence type="predicted"/>
<organism evidence="1 2">
    <name type="scientific">Caerostris extrusa</name>
    <name type="common">Bark spider</name>
    <name type="synonym">Caerostris bankana</name>
    <dbReference type="NCBI Taxonomy" id="172846"/>
    <lineage>
        <taxon>Eukaryota</taxon>
        <taxon>Metazoa</taxon>
        <taxon>Ecdysozoa</taxon>
        <taxon>Arthropoda</taxon>
        <taxon>Chelicerata</taxon>
        <taxon>Arachnida</taxon>
        <taxon>Araneae</taxon>
        <taxon>Araneomorphae</taxon>
        <taxon>Entelegynae</taxon>
        <taxon>Araneoidea</taxon>
        <taxon>Araneidae</taxon>
        <taxon>Caerostris</taxon>
    </lineage>
</organism>
<name>A0AAV4VPR5_CAEEX</name>
<keyword evidence="2" id="KW-1185">Reference proteome</keyword>
<sequence length="76" mass="8340">MEFGTVKYWIKYGCDGNGGLFRDIKVALTSLAGISEFSRPKVICLAESLSPQCGKFLSKVINIRYYAKVISEPSSG</sequence>